<dbReference type="Proteomes" id="UP001163064">
    <property type="component" value="Unassembled WGS sequence"/>
</dbReference>
<keyword evidence="3" id="KW-1185">Reference proteome</keyword>
<name>A0ABT3TR11_9ACTN</name>
<gene>
    <name evidence="2" type="ORF">OFY01_06730</name>
</gene>
<accession>A0ABT3TR11</accession>
<evidence type="ECO:0000256" key="1">
    <source>
        <dbReference type="SAM" id="SignalP"/>
    </source>
</evidence>
<keyword evidence="1" id="KW-0732">Signal</keyword>
<evidence type="ECO:0000313" key="3">
    <source>
        <dbReference type="Proteomes" id="UP001163064"/>
    </source>
</evidence>
<dbReference type="EMBL" id="JAPHNL010000050">
    <property type="protein sequence ID" value="MCX3059466.1"/>
    <property type="molecule type" value="Genomic_DNA"/>
</dbReference>
<feature type="signal peptide" evidence="1">
    <location>
        <begin position="1"/>
        <end position="18"/>
    </location>
</feature>
<protein>
    <recommendedName>
        <fullName evidence="4">Peptidase inhibitor family I36</fullName>
    </recommendedName>
</protein>
<comment type="caution">
    <text evidence="2">The sequence shown here is derived from an EMBL/GenBank/DDBJ whole genome shotgun (WGS) entry which is preliminary data.</text>
</comment>
<organism evidence="2 3">
    <name type="scientific">Streptomyces beihaiensis</name>
    <dbReference type="NCBI Taxonomy" id="2984495"/>
    <lineage>
        <taxon>Bacteria</taxon>
        <taxon>Bacillati</taxon>
        <taxon>Actinomycetota</taxon>
        <taxon>Actinomycetes</taxon>
        <taxon>Kitasatosporales</taxon>
        <taxon>Streptomycetaceae</taxon>
        <taxon>Streptomyces</taxon>
    </lineage>
</organism>
<dbReference type="RefSeq" id="WP_266597284.1">
    <property type="nucleotide sequence ID" value="NZ_JAPHNL010000050.1"/>
</dbReference>
<feature type="chain" id="PRO_5045681963" description="Peptidase inhibitor family I36" evidence="1">
    <location>
        <begin position="19"/>
        <end position="118"/>
    </location>
</feature>
<proteinExistence type="predicted"/>
<reference evidence="2" key="1">
    <citation type="submission" date="2022-10" db="EMBL/GenBank/DDBJ databases">
        <title>Streptomyces beihaiensis sp. nov., a chitin degrading actinobacterium, isolated from shrimp pond soil.</title>
        <authorList>
            <person name="Xie J."/>
            <person name="Shen N."/>
        </authorList>
    </citation>
    <scope>NUCLEOTIDE SEQUENCE</scope>
    <source>
        <strain evidence="2">GXMU-J5</strain>
    </source>
</reference>
<sequence>MFATTAAGALLWAPSAHAATDSSVSAQGTYEGCPSGYVCMYPNASWNGGVPEHKYYTYGVHKLYNEYGSRRIFNNQTGGATERECKNSDGTNCGSKLLPWTYRDVDITPINSIRLDPS</sequence>
<evidence type="ECO:0008006" key="4">
    <source>
        <dbReference type="Google" id="ProtNLM"/>
    </source>
</evidence>
<evidence type="ECO:0000313" key="2">
    <source>
        <dbReference type="EMBL" id="MCX3059466.1"/>
    </source>
</evidence>